<dbReference type="Proteomes" id="UP000317691">
    <property type="component" value="Unassembled WGS sequence"/>
</dbReference>
<evidence type="ECO:0008006" key="4">
    <source>
        <dbReference type="Google" id="ProtNLM"/>
    </source>
</evidence>
<comment type="caution">
    <text evidence="2">The sequence shown here is derived from an EMBL/GenBank/DDBJ whole genome shotgun (WGS) entry which is preliminary data.</text>
</comment>
<reference evidence="2 3" key="1">
    <citation type="journal article" date="2019" name="Nat. Microbiol.">
        <title>Mediterranean grassland soil C-N compound turnover is dependent on rainfall and depth, and is mediated by genomically divergent microorganisms.</title>
        <authorList>
            <person name="Diamond S."/>
            <person name="Andeer P.F."/>
            <person name="Li Z."/>
            <person name="Crits-Christoph A."/>
            <person name="Burstein D."/>
            <person name="Anantharaman K."/>
            <person name="Lane K.R."/>
            <person name="Thomas B.C."/>
            <person name="Pan C."/>
            <person name="Northen T.R."/>
            <person name="Banfield J.F."/>
        </authorList>
    </citation>
    <scope>NUCLEOTIDE SEQUENCE [LARGE SCALE GENOMIC DNA]</scope>
    <source>
        <strain evidence="2">WS_9</strain>
    </source>
</reference>
<feature type="signal peptide" evidence="1">
    <location>
        <begin position="1"/>
        <end position="32"/>
    </location>
</feature>
<dbReference type="EMBL" id="VBOZ01000013">
    <property type="protein sequence ID" value="TMQ65423.1"/>
    <property type="molecule type" value="Genomic_DNA"/>
</dbReference>
<accession>A0A538TP62</accession>
<evidence type="ECO:0000313" key="3">
    <source>
        <dbReference type="Proteomes" id="UP000317691"/>
    </source>
</evidence>
<organism evidence="2 3">
    <name type="scientific">Eiseniibacteriota bacterium</name>
    <dbReference type="NCBI Taxonomy" id="2212470"/>
    <lineage>
        <taxon>Bacteria</taxon>
        <taxon>Candidatus Eiseniibacteriota</taxon>
    </lineage>
</organism>
<protein>
    <recommendedName>
        <fullName evidence="4">Secreted protein</fullName>
    </recommendedName>
</protein>
<evidence type="ECO:0000256" key="1">
    <source>
        <dbReference type="SAM" id="SignalP"/>
    </source>
</evidence>
<dbReference type="AlphaFoldDB" id="A0A538TP62"/>
<feature type="chain" id="PRO_5021833040" description="Secreted protein" evidence="1">
    <location>
        <begin position="33"/>
        <end position="194"/>
    </location>
</feature>
<sequence length="194" mass="21052">MRHSQVRNRFSAALVSLLGSILLMTVATPASANPKPIPAGSKLEFNFNVIGYPAGKTYDGNCGDGHRIFVNRDARGAQVRVTNSTTGWSIEDCNATSDHQAVLATNQAAIYDIYVRILGKPGGTLHVCANTMTDFLNGETLCLLGTIDLTRGNGQSKFTLAPSSMFDASLEDLMWTVDTNSDFRIAQFRVYSRP</sequence>
<evidence type="ECO:0000313" key="2">
    <source>
        <dbReference type="EMBL" id="TMQ65423.1"/>
    </source>
</evidence>
<name>A0A538TP62_UNCEI</name>
<proteinExistence type="predicted"/>
<keyword evidence="1" id="KW-0732">Signal</keyword>
<gene>
    <name evidence="2" type="ORF">E6K79_05060</name>
</gene>